<evidence type="ECO:0000313" key="12">
    <source>
        <dbReference type="Proteomes" id="UP000046393"/>
    </source>
</evidence>
<reference evidence="13" key="1">
    <citation type="submission" date="2016-04" db="UniProtKB">
        <authorList>
            <consortium name="WormBaseParasite"/>
        </authorList>
    </citation>
    <scope>IDENTIFICATION</scope>
</reference>
<dbReference type="PROSITE" id="PS50262">
    <property type="entry name" value="G_PROTEIN_RECEP_F1_2"/>
    <property type="match status" value="1"/>
</dbReference>
<dbReference type="PANTHER" id="PTHR24235">
    <property type="entry name" value="NEUROPEPTIDE Y RECEPTOR"/>
    <property type="match status" value="1"/>
</dbReference>
<dbReference type="InterPro" id="IPR000276">
    <property type="entry name" value="GPCR_Rhodpsn"/>
</dbReference>
<dbReference type="PANTHER" id="PTHR24235:SF23">
    <property type="entry name" value="G-PROTEIN COUPLED RECEPTORS FAMILY 1 PROFILE DOMAIN-CONTAINING PROTEIN"/>
    <property type="match status" value="1"/>
</dbReference>
<dbReference type="Pfam" id="PF00001">
    <property type="entry name" value="7tm_1"/>
    <property type="match status" value="1"/>
</dbReference>
<evidence type="ECO:0000256" key="5">
    <source>
        <dbReference type="ARBA" id="ARBA00023136"/>
    </source>
</evidence>
<dbReference type="GO" id="GO:0042923">
    <property type="term" value="F:neuropeptide binding"/>
    <property type="evidence" value="ECO:0007669"/>
    <property type="project" value="TreeGrafter"/>
</dbReference>
<proteinExistence type="inferred from homology"/>
<keyword evidence="6 8" id="KW-0675">Receptor</keyword>
<feature type="transmembrane region" description="Helical" evidence="10">
    <location>
        <begin position="381"/>
        <end position="404"/>
    </location>
</feature>
<dbReference type="Gene3D" id="1.20.1070.10">
    <property type="entry name" value="Rhodopsin 7-helix transmembrane proteins"/>
    <property type="match status" value="1"/>
</dbReference>
<dbReference type="STRING" id="451379.A0A158R692"/>
<keyword evidence="3 10" id="KW-1133">Transmembrane helix</keyword>
<feature type="transmembrane region" description="Helical" evidence="10">
    <location>
        <begin position="83"/>
        <end position="104"/>
    </location>
</feature>
<evidence type="ECO:0000256" key="9">
    <source>
        <dbReference type="SAM" id="MobiDB-lite"/>
    </source>
</evidence>
<dbReference type="SUPFAM" id="SSF81321">
    <property type="entry name" value="Family A G protein-coupled receptor-like"/>
    <property type="match status" value="1"/>
</dbReference>
<dbReference type="GO" id="GO:0005886">
    <property type="term" value="C:plasma membrane"/>
    <property type="evidence" value="ECO:0007669"/>
    <property type="project" value="TreeGrafter"/>
</dbReference>
<dbReference type="Proteomes" id="UP000046393">
    <property type="component" value="Unplaced"/>
</dbReference>
<dbReference type="PROSITE" id="PS00237">
    <property type="entry name" value="G_PROTEIN_RECEP_F1_1"/>
    <property type="match status" value="1"/>
</dbReference>
<keyword evidence="7 8" id="KW-0807">Transducer</keyword>
<evidence type="ECO:0000259" key="11">
    <source>
        <dbReference type="PROSITE" id="PS50262"/>
    </source>
</evidence>
<protein>
    <submittedName>
        <fullName evidence="13">G_PROTEIN_RECEP_F1_2 domain-containing protein</fullName>
    </submittedName>
</protein>
<dbReference type="GO" id="GO:0043005">
    <property type="term" value="C:neuron projection"/>
    <property type="evidence" value="ECO:0007669"/>
    <property type="project" value="TreeGrafter"/>
</dbReference>
<evidence type="ECO:0000256" key="4">
    <source>
        <dbReference type="ARBA" id="ARBA00023040"/>
    </source>
</evidence>
<dbReference type="GO" id="GO:0008188">
    <property type="term" value="F:neuropeptide receptor activity"/>
    <property type="evidence" value="ECO:0007669"/>
    <property type="project" value="TreeGrafter"/>
</dbReference>
<dbReference type="InterPro" id="IPR017452">
    <property type="entry name" value="GPCR_Rhodpsn_7TM"/>
</dbReference>
<dbReference type="AlphaFoldDB" id="A0A158R692"/>
<keyword evidence="12" id="KW-1185">Reference proteome</keyword>
<feature type="region of interest" description="Disordered" evidence="9">
    <location>
        <begin position="449"/>
        <end position="485"/>
    </location>
</feature>
<comment type="similarity">
    <text evidence="8">Belongs to the G-protein coupled receptor 1 family.</text>
</comment>
<keyword evidence="2 8" id="KW-0812">Transmembrane</keyword>
<keyword evidence="5 10" id="KW-0472">Membrane</keyword>
<organism evidence="12 13">
    <name type="scientific">Syphacia muris</name>
    <dbReference type="NCBI Taxonomy" id="451379"/>
    <lineage>
        <taxon>Eukaryota</taxon>
        <taxon>Metazoa</taxon>
        <taxon>Ecdysozoa</taxon>
        <taxon>Nematoda</taxon>
        <taxon>Chromadorea</taxon>
        <taxon>Rhabditida</taxon>
        <taxon>Spirurina</taxon>
        <taxon>Oxyuridomorpha</taxon>
        <taxon>Oxyuroidea</taxon>
        <taxon>Oxyuridae</taxon>
        <taxon>Syphacia</taxon>
    </lineage>
</organism>
<evidence type="ECO:0000256" key="6">
    <source>
        <dbReference type="ARBA" id="ARBA00023170"/>
    </source>
</evidence>
<evidence type="ECO:0000256" key="2">
    <source>
        <dbReference type="ARBA" id="ARBA00022692"/>
    </source>
</evidence>
<dbReference type="WBParaSite" id="SMUV_0001028401-mRNA-1">
    <property type="protein sequence ID" value="SMUV_0001028401-mRNA-1"/>
    <property type="gene ID" value="SMUV_0001028401"/>
</dbReference>
<accession>A0A158R692</accession>
<feature type="transmembrane region" description="Helical" evidence="10">
    <location>
        <begin position="46"/>
        <end position="71"/>
    </location>
</feature>
<feature type="transmembrane region" description="Helical" evidence="10">
    <location>
        <begin position="231"/>
        <end position="249"/>
    </location>
</feature>
<name>A0A158R692_9BILA</name>
<dbReference type="CDD" id="cd15203">
    <property type="entry name" value="7tmA_NPYR-like"/>
    <property type="match status" value="1"/>
</dbReference>
<evidence type="ECO:0000256" key="8">
    <source>
        <dbReference type="RuleBase" id="RU000688"/>
    </source>
</evidence>
<evidence type="ECO:0000256" key="1">
    <source>
        <dbReference type="ARBA" id="ARBA00004141"/>
    </source>
</evidence>
<feature type="transmembrane region" description="Helical" evidence="10">
    <location>
        <begin position="6"/>
        <end position="34"/>
    </location>
</feature>
<evidence type="ECO:0000256" key="10">
    <source>
        <dbReference type="SAM" id="Phobius"/>
    </source>
</evidence>
<sequence length="485" mass="55376">MKLLSLHFQLIFSLLYATIFVVGVIGNGLLISVLARRRRYSVPTIFLINLAISDLLLCLTSLPITPVLAFYKQWYFGQFLCKIVPVCQTMSVLISSYCLCFIAVDRYRSIVIQTLMPWAANNAYVLVAASWAASFAASSPLYYTQGLKTIQFHNDTFCGMFCGEYNWPSNKRIKTAYGSVIFAFQYLFPLAIMSFCYWKILVKVRSDWIVTEGSMLTEAQQAQASVRKKRVMYMLIVMVAAFMGSWLPLMISNLLRDFGIASFLDQQTYFKLLTAHAMAMTSVIWNPVLYFWMCKGHRKDLKREMLWLTNVRRGNQLGILTKFQPSPYAHLVYRRMLENHLATNNRHVLVNSHKEYHPGSYQHHQLQQQQPPIAKALSSDFLVLALKHAIPLLVVIIHFFGVFFCIYRRRTVADPSFVGNERMLAEMYANCFLLVPLVSICHNNTAKTSATSNNNNNNNNNTADTASSTNLELQDRNSSDTDPVL</sequence>
<feature type="domain" description="G-protein coupled receptors family 1 profile" evidence="11">
    <location>
        <begin position="26"/>
        <end position="290"/>
    </location>
</feature>
<feature type="transmembrane region" description="Helical" evidence="10">
    <location>
        <begin position="269"/>
        <end position="293"/>
    </location>
</feature>
<keyword evidence="4 8" id="KW-0297">G-protein coupled receptor</keyword>
<feature type="transmembrane region" description="Helical" evidence="10">
    <location>
        <begin position="124"/>
        <end position="143"/>
    </location>
</feature>
<feature type="transmembrane region" description="Helical" evidence="10">
    <location>
        <begin position="176"/>
        <end position="198"/>
    </location>
</feature>
<evidence type="ECO:0000256" key="3">
    <source>
        <dbReference type="ARBA" id="ARBA00022989"/>
    </source>
</evidence>
<evidence type="ECO:0000313" key="13">
    <source>
        <dbReference type="WBParaSite" id="SMUV_0001028401-mRNA-1"/>
    </source>
</evidence>
<comment type="subcellular location">
    <subcellularLocation>
        <location evidence="1">Membrane</location>
        <topology evidence="1">Multi-pass membrane protein</topology>
    </subcellularLocation>
</comment>
<feature type="compositionally biased region" description="Low complexity" evidence="9">
    <location>
        <begin position="449"/>
        <end position="470"/>
    </location>
</feature>
<dbReference type="PRINTS" id="PR00237">
    <property type="entry name" value="GPCRRHODOPSN"/>
</dbReference>
<evidence type="ECO:0000256" key="7">
    <source>
        <dbReference type="ARBA" id="ARBA00023224"/>
    </source>
</evidence>